<name>A0ABX1P0W8_9RHOO</name>
<feature type="domain" description="HTH cro/C1-type" evidence="1">
    <location>
        <begin position="12"/>
        <end position="47"/>
    </location>
</feature>
<dbReference type="CDD" id="cd00093">
    <property type="entry name" value="HTH_XRE"/>
    <property type="match status" value="1"/>
</dbReference>
<dbReference type="Proteomes" id="UP000633943">
    <property type="component" value="Unassembled WGS sequence"/>
</dbReference>
<dbReference type="EMBL" id="WTVP01000101">
    <property type="protein sequence ID" value="NMG17688.1"/>
    <property type="molecule type" value="Genomic_DNA"/>
</dbReference>
<evidence type="ECO:0000313" key="2">
    <source>
        <dbReference type="EMBL" id="NMG17688.1"/>
    </source>
</evidence>
<dbReference type="RefSeq" id="WP_169204180.1">
    <property type="nucleotide sequence ID" value="NZ_WTVP01000101.1"/>
</dbReference>
<accession>A0ABX1P0W8</accession>
<dbReference type="InterPro" id="IPR010982">
    <property type="entry name" value="Lambda_DNA-bd_dom_sf"/>
</dbReference>
<sequence>MPKLIFSDAAELKAMRKKLGMNQKDFWERVGITQSGGSRYESGRGIPESVRLLVHLTYAPPARSQRLFDVLRGWKQS</sequence>
<evidence type="ECO:0000313" key="3">
    <source>
        <dbReference type="Proteomes" id="UP000633943"/>
    </source>
</evidence>
<proteinExistence type="predicted"/>
<keyword evidence="3" id="KW-1185">Reference proteome</keyword>
<comment type="caution">
    <text evidence="2">The sequence shown here is derived from an EMBL/GenBank/DDBJ whole genome shotgun (WGS) entry which is preliminary data.</text>
</comment>
<dbReference type="InterPro" id="IPR055172">
    <property type="entry name" value="HTH_RsaL-like"/>
</dbReference>
<dbReference type="PROSITE" id="PS50943">
    <property type="entry name" value="HTH_CROC1"/>
    <property type="match status" value="1"/>
</dbReference>
<evidence type="ECO:0000259" key="1">
    <source>
        <dbReference type="PROSITE" id="PS50943"/>
    </source>
</evidence>
<gene>
    <name evidence="2" type="ORF">GPA24_19565</name>
</gene>
<organism evidence="2 3">
    <name type="scientific">Aromatoleum bremense</name>
    <dbReference type="NCBI Taxonomy" id="76115"/>
    <lineage>
        <taxon>Bacteria</taxon>
        <taxon>Pseudomonadati</taxon>
        <taxon>Pseudomonadota</taxon>
        <taxon>Betaproteobacteria</taxon>
        <taxon>Rhodocyclales</taxon>
        <taxon>Rhodocyclaceae</taxon>
        <taxon>Aromatoleum</taxon>
    </lineage>
</organism>
<dbReference type="InterPro" id="IPR001387">
    <property type="entry name" value="Cro/C1-type_HTH"/>
</dbReference>
<dbReference type="Gene3D" id="1.10.260.40">
    <property type="entry name" value="lambda repressor-like DNA-binding domains"/>
    <property type="match status" value="1"/>
</dbReference>
<reference evidence="2 3" key="1">
    <citation type="submission" date="2019-12" db="EMBL/GenBank/DDBJ databases">
        <title>Comparative genomics gives insights into the taxonomy of the Azoarcus-Aromatoleum group and reveals separate origins of nif in the plant-associated Azoarcus and non-plant-associated Aromatoleum sub-groups.</title>
        <authorList>
            <person name="Lafos M."/>
            <person name="Maluk M."/>
            <person name="Batista M."/>
            <person name="Junghare M."/>
            <person name="Carmona M."/>
            <person name="Faoro H."/>
            <person name="Cruz L.M."/>
            <person name="Battistoni F."/>
            <person name="De Souza E."/>
            <person name="Pedrosa F."/>
            <person name="Chen W.-M."/>
            <person name="Poole P.S."/>
            <person name="Dixon R.A."/>
            <person name="James E.K."/>
        </authorList>
    </citation>
    <scope>NUCLEOTIDE SEQUENCE [LARGE SCALE GENOMIC DNA]</scope>
    <source>
        <strain evidence="2 3">PbN1</strain>
    </source>
</reference>
<protein>
    <submittedName>
        <fullName evidence="2">Helix-turn-helix domain-containing protein</fullName>
    </submittedName>
</protein>
<dbReference type="SUPFAM" id="SSF47413">
    <property type="entry name" value="lambda repressor-like DNA-binding domains"/>
    <property type="match status" value="1"/>
</dbReference>
<dbReference type="Pfam" id="PF22495">
    <property type="entry name" value="HTH_92"/>
    <property type="match status" value="1"/>
</dbReference>